<dbReference type="Proteomes" id="UP000503096">
    <property type="component" value="Chromosome"/>
</dbReference>
<dbReference type="SMART" id="SM00387">
    <property type="entry name" value="HATPase_c"/>
    <property type="match status" value="1"/>
</dbReference>
<dbReference type="GO" id="GO:0000160">
    <property type="term" value="P:phosphorelay signal transduction system"/>
    <property type="evidence" value="ECO:0007669"/>
    <property type="project" value="UniProtKB-KW"/>
</dbReference>
<keyword evidence="3" id="KW-0547">Nucleotide-binding</keyword>
<keyword evidence="5" id="KW-0067">ATP-binding</keyword>
<dbReference type="Pfam" id="PF02518">
    <property type="entry name" value="HATPase_c"/>
    <property type="match status" value="1"/>
</dbReference>
<keyword evidence="6" id="KW-0902">Two-component regulatory system</keyword>
<keyword evidence="2" id="KW-0808">Transferase</keyword>
<feature type="region of interest" description="Disordered" evidence="7">
    <location>
        <begin position="473"/>
        <end position="494"/>
    </location>
</feature>
<dbReference type="GO" id="GO:0005524">
    <property type="term" value="F:ATP binding"/>
    <property type="evidence" value="ECO:0007669"/>
    <property type="project" value="UniProtKB-KW"/>
</dbReference>
<dbReference type="RefSeq" id="WP_171163629.1">
    <property type="nucleotide sequence ID" value="NZ_CP053073.1"/>
</dbReference>
<dbReference type="GO" id="GO:0016301">
    <property type="term" value="F:kinase activity"/>
    <property type="evidence" value="ECO:0007669"/>
    <property type="project" value="UniProtKB-KW"/>
</dbReference>
<dbReference type="InParanoid" id="A0A6M4H8J1"/>
<dbReference type="EMBL" id="CP053073">
    <property type="protein sequence ID" value="QJR15926.1"/>
    <property type="molecule type" value="Genomic_DNA"/>
</dbReference>
<evidence type="ECO:0000256" key="5">
    <source>
        <dbReference type="ARBA" id="ARBA00022840"/>
    </source>
</evidence>
<dbReference type="PANTHER" id="PTHR43065">
    <property type="entry name" value="SENSOR HISTIDINE KINASE"/>
    <property type="match status" value="1"/>
</dbReference>
<protein>
    <recommendedName>
        <fullName evidence="8">Histidine kinase domain-containing protein</fullName>
    </recommendedName>
</protein>
<keyword evidence="4" id="KW-0418">Kinase</keyword>
<keyword evidence="10" id="KW-1185">Reference proteome</keyword>
<dbReference type="InterPro" id="IPR036890">
    <property type="entry name" value="HATPase_C_sf"/>
</dbReference>
<dbReference type="PANTHER" id="PTHR43065:SF10">
    <property type="entry name" value="PEROXIDE STRESS-ACTIVATED HISTIDINE KINASE MAK3"/>
    <property type="match status" value="1"/>
</dbReference>
<evidence type="ECO:0000256" key="6">
    <source>
        <dbReference type="ARBA" id="ARBA00023012"/>
    </source>
</evidence>
<evidence type="ECO:0000259" key="8">
    <source>
        <dbReference type="PROSITE" id="PS50109"/>
    </source>
</evidence>
<dbReference type="Gene3D" id="3.30.565.10">
    <property type="entry name" value="Histidine kinase-like ATPase, C-terminal domain"/>
    <property type="match status" value="2"/>
</dbReference>
<keyword evidence="1" id="KW-0597">Phosphoprotein</keyword>
<evidence type="ECO:0000256" key="3">
    <source>
        <dbReference type="ARBA" id="ARBA00022741"/>
    </source>
</evidence>
<dbReference type="Pfam" id="PF13589">
    <property type="entry name" value="HATPase_c_3"/>
    <property type="match status" value="1"/>
</dbReference>
<evidence type="ECO:0000256" key="7">
    <source>
        <dbReference type="SAM" id="MobiDB-lite"/>
    </source>
</evidence>
<evidence type="ECO:0000256" key="2">
    <source>
        <dbReference type="ARBA" id="ARBA00022679"/>
    </source>
</evidence>
<organism evidence="9 10">
    <name type="scientific">Usitatibacter palustris</name>
    <dbReference type="NCBI Taxonomy" id="2732487"/>
    <lineage>
        <taxon>Bacteria</taxon>
        <taxon>Pseudomonadati</taxon>
        <taxon>Pseudomonadota</taxon>
        <taxon>Betaproteobacteria</taxon>
        <taxon>Nitrosomonadales</taxon>
        <taxon>Usitatibacteraceae</taxon>
        <taxon>Usitatibacter</taxon>
    </lineage>
</organism>
<evidence type="ECO:0000313" key="9">
    <source>
        <dbReference type="EMBL" id="QJR15926.1"/>
    </source>
</evidence>
<feature type="domain" description="Histidine kinase" evidence="8">
    <location>
        <begin position="601"/>
        <end position="818"/>
    </location>
</feature>
<name>A0A6M4H8J1_9PROT</name>
<dbReference type="SUPFAM" id="SSF55874">
    <property type="entry name" value="ATPase domain of HSP90 chaperone/DNA topoisomerase II/histidine kinase"/>
    <property type="match status" value="2"/>
</dbReference>
<dbReference type="AlphaFoldDB" id="A0A6M4H8J1"/>
<accession>A0A6M4H8J1</accession>
<dbReference type="InterPro" id="IPR005467">
    <property type="entry name" value="His_kinase_dom"/>
</dbReference>
<dbReference type="PROSITE" id="PS50109">
    <property type="entry name" value="HIS_KIN"/>
    <property type="match status" value="1"/>
</dbReference>
<dbReference type="KEGG" id="upl:DSM104440_02753"/>
<dbReference type="InterPro" id="IPR003594">
    <property type="entry name" value="HATPase_dom"/>
</dbReference>
<proteinExistence type="predicted"/>
<reference evidence="9 10" key="1">
    <citation type="submission" date="2020-04" db="EMBL/GenBank/DDBJ databases">
        <title>Usitatibacter rugosus gen. nov., sp. nov. and Usitatibacter palustris sp. nov., novel members of Usitatibacteraceae fam. nov. within the order Nitrosomonadales isolated from soil.</title>
        <authorList>
            <person name="Huber K.J."/>
            <person name="Neumann-Schaal M."/>
            <person name="Geppert A."/>
            <person name="Luckner M."/>
            <person name="Wanner G."/>
            <person name="Overmann J."/>
        </authorList>
    </citation>
    <scope>NUCLEOTIDE SEQUENCE [LARGE SCALE GENOMIC DNA]</scope>
    <source>
        <strain evidence="9 10">Swamp67</strain>
    </source>
</reference>
<feature type="compositionally biased region" description="Acidic residues" evidence="7">
    <location>
        <begin position="481"/>
        <end position="490"/>
    </location>
</feature>
<gene>
    <name evidence="9" type="ORF">DSM104440_02753</name>
</gene>
<sequence length="819" mass="90685">MAQADLHLSIDSHVVIQLGAELISDSEQALLELVKNSYDADATRCTISIEPEWLPATKHAWAHHFHGANHVGRIVVEDNGVGIAEDAVTRGWLFISASLKRSTDGSKQKTARLRTPVGDKGLGRLATMRLGDVLLMRTMTRKDSRVRTVSFSWADFRLGKPLSEIAVHSGVEEKFQGKPSGTSVEILKLHEPGYWESSMNVDSVIAKLSTLITPFRRLQDFHVNVRFNDQARDLQALGTEALNHAAAKFEFVYNEGVLSFKAWFARTLFRGKSGDQQERIYDALLSDDALPDAVEFFSKRKRIRNFKNLLTEPGGWLFSVEDSILASEIPPNPKAAAHADPGPFKGEIHYFLFNEPTKQSLRAANIPIEMLQGMTSIGMYRDGFRVRMDDDWLEISKGVTSGGFFQLRPKNVIGYLEISNEHNPALVEKSDREGFVDNAEWRGFLLLAIRAKKFANDALEGVRSSYDEYKKDKLGAKSESSESDASDDDPERAAKAARSALGSIKVASTRSATVSTRLSAVREGLRDTARASGSKVLVQIEQQLGGVEESVGALSMALEEARLLATSSASQLERIVLLNDQLADRNLRLIDAAAVGLSARGLTHEINAFLALIEKGVAAVRRVNKARPSVALDGAIEKITGSVRELKKTVASINPLLTGSRSLKDNFYAGDGIREYLEVRAPKIEAARVSVTLTGGNGPHVRFAKTRFNQVLENLLQNSLYWIEQHSTESKGIQRTVHVECDRSGFTWWDGGKGIRESVEESLFEPYVTEKNESEGQGLGLFLVTAFLQSERCHISLLPDRNVHGRRYKFRVDLRGAIK</sequence>
<evidence type="ECO:0000256" key="4">
    <source>
        <dbReference type="ARBA" id="ARBA00022777"/>
    </source>
</evidence>
<evidence type="ECO:0000313" key="10">
    <source>
        <dbReference type="Proteomes" id="UP000503096"/>
    </source>
</evidence>
<evidence type="ECO:0000256" key="1">
    <source>
        <dbReference type="ARBA" id="ARBA00022553"/>
    </source>
</evidence>